<accession>A0A1J1LP35</accession>
<reference evidence="2" key="1">
    <citation type="submission" date="2015-10" db="EMBL/GenBank/DDBJ databases">
        <authorList>
            <person name="Regsiter A."/>
            <person name="william w."/>
        </authorList>
    </citation>
    <scope>NUCLEOTIDE SEQUENCE [LARGE SCALE GENOMIC DNA]</scope>
</reference>
<dbReference type="EMBL" id="CZDF01000171">
    <property type="protein sequence ID" value="CUR34325.1"/>
    <property type="molecule type" value="Genomic_DNA"/>
</dbReference>
<gene>
    <name evidence="1" type="ORF">PL9214640332</name>
</gene>
<dbReference type="Proteomes" id="UP000184315">
    <property type="component" value="Unassembled WGS sequence"/>
</dbReference>
<dbReference type="AlphaFoldDB" id="A0A1J1LP35"/>
<evidence type="ECO:0000313" key="2">
    <source>
        <dbReference type="Proteomes" id="UP000184315"/>
    </source>
</evidence>
<evidence type="ECO:0000313" key="1">
    <source>
        <dbReference type="EMBL" id="CUR34325.1"/>
    </source>
</evidence>
<keyword evidence="2" id="KW-1185">Reference proteome</keyword>
<organism evidence="1 2">
    <name type="scientific">Planktothrix tepida PCC 9214</name>
    <dbReference type="NCBI Taxonomy" id="671072"/>
    <lineage>
        <taxon>Bacteria</taxon>
        <taxon>Bacillati</taxon>
        <taxon>Cyanobacteriota</taxon>
        <taxon>Cyanophyceae</taxon>
        <taxon>Oscillatoriophycideae</taxon>
        <taxon>Oscillatoriales</taxon>
        <taxon>Microcoleaceae</taxon>
        <taxon>Planktothrix</taxon>
    </lineage>
</organism>
<proteinExistence type="predicted"/>
<sequence length="40" mass="4589">MHKVGDYRLLVVEGTRNLSYHKHQELKNCLGILLDNLGNP</sequence>
<protein>
    <submittedName>
        <fullName evidence="1">Uncharacterized protein</fullName>
    </submittedName>
</protein>
<name>A0A1J1LP35_9CYAN</name>